<name>B4KS49_DROMO</name>
<dbReference type="PROSITE" id="PS51525">
    <property type="entry name" value="NET"/>
    <property type="match status" value="1"/>
</dbReference>
<evidence type="ECO:0000256" key="3">
    <source>
        <dbReference type="SAM" id="MobiDB-lite"/>
    </source>
</evidence>
<dbReference type="PROSITE" id="PS00633">
    <property type="entry name" value="BROMODOMAIN_1"/>
    <property type="match status" value="1"/>
</dbReference>
<dbReference type="HOGENOM" id="CLU_1099479_0_0_1"/>
<dbReference type="EMBL" id="CH933808">
    <property type="protein sequence ID" value="EDW10485.2"/>
    <property type="molecule type" value="Genomic_DNA"/>
</dbReference>
<dbReference type="InterPro" id="IPR001487">
    <property type="entry name" value="Bromodomain"/>
</dbReference>
<dbReference type="PANTHER" id="PTHR22880">
    <property type="entry name" value="FALZ-RELATED BROMODOMAIN-CONTAINING PROTEINS"/>
    <property type="match status" value="1"/>
</dbReference>
<keyword evidence="1 2" id="KW-0103">Bromodomain</keyword>
<feature type="region of interest" description="Disordered" evidence="3">
    <location>
        <begin position="136"/>
        <end position="155"/>
    </location>
</feature>
<feature type="domain" description="NET" evidence="5">
    <location>
        <begin position="173"/>
        <end position="255"/>
    </location>
</feature>
<feature type="compositionally biased region" description="Polar residues" evidence="3">
    <location>
        <begin position="145"/>
        <end position="155"/>
    </location>
</feature>
<evidence type="ECO:0000313" key="7">
    <source>
        <dbReference type="Proteomes" id="UP000009192"/>
    </source>
</evidence>
<dbReference type="OrthoDB" id="21449at2759"/>
<dbReference type="AlphaFoldDB" id="B4KS49"/>
<accession>B4KS49</accession>
<feature type="domain" description="Bromo" evidence="4">
    <location>
        <begin position="31"/>
        <end position="103"/>
    </location>
</feature>
<reference evidence="6 7" key="1">
    <citation type="journal article" date="2007" name="Nature">
        <title>Evolution of genes and genomes on the Drosophila phylogeny.</title>
        <authorList>
            <consortium name="Drosophila 12 Genomes Consortium"/>
            <person name="Clark A.G."/>
            <person name="Eisen M.B."/>
            <person name="Smith D.R."/>
            <person name="Bergman C.M."/>
            <person name="Oliver B."/>
            <person name="Markow T.A."/>
            <person name="Kaufman T.C."/>
            <person name="Kellis M."/>
            <person name="Gelbart W."/>
            <person name="Iyer V.N."/>
            <person name="Pollard D.A."/>
            <person name="Sackton T.B."/>
            <person name="Larracuente A.M."/>
            <person name="Singh N.D."/>
            <person name="Abad J.P."/>
            <person name="Abt D.N."/>
            <person name="Adryan B."/>
            <person name="Aguade M."/>
            <person name="Akashi H."/>
            <person name="Anderson W.W."/>
            <person name="Aquadro C.F."/>
            <person name="Ardell D.H."/>
            <person name="Arguello R."/>
            <person name="Artieri C.G."/>
            <person name="Barbash D.A."/>
            <person name="Barker D."/>
            <person name="Barsanti P."/>
            <person name="Batterham P."/>
            <person name="Batzoglou S."/>
            <person name="Begun D."/>
            <person name="Bhutkar A."/>
            <person name="Blanco E."/>
            <person name="Bosak S.A."/>
            <person name="Bradley R.K."/>
            <person name="Brand A.D."/>
            <person name="Brent M.R."/>
            <person name="Brooks A.N."/>
            <person name="Brown R.H."/>
            <person name="Butlin R.K."/>
            <person name="Caggese C."/>
            <person name="Calvi B.R."/>
            <person name="Bernardo de Carvalho A."/>
            <person name="Caspi A."/>
            <person name="Castrezana S."/>
            <person name="Celniker S.E."/>
            <person name="Chang J.L."/>
            <person name="Chapple C."/>
            <person name="Chatterji S."/>
            <person name="Chinwalla A."/>
            <person name="Civetta A."/>
            <person name="Clifton S.W."/>
            <person name="Comeron J.M."/>
            <person name="Costello J.C."/>
            <person name="Coyne J.A."/>
            <person name="Daub J."/>
            <person name="David R.G."/>
            <person name="Delcher A.L."/>
            <person name="Delehaunty K."/>
            <person name="Do C.B."/>
            <person name="Ebling H."/>
            <person name="Edwards K."/>
            <person name="Eickbush T."/>
            <person name="Evans J.D."/>
            <person name="Filipski A."/>
            <person name="Findeiss S."/>
            <person name="Freyhult E."/>
            <person name="Fulton L."/>
            <person name="Fulton R."/>
            <person name="Garcia A.C."/>
            <person name="Gardiner A."/>
            <person name="Garfield D.A."/>
            <person name="Garvin B.E."/>
            <person name="Gibson G."/>
            <person name="Gilbert D."/>
            <person name="Gnerre S."/>
            <person name="Godfrey J."/>
            <person name="Good R."/>
            <person name="Gotea V."/>
            <person name="Gravely B."/>
            <person name="Greenberg A.J."/>
            <person name="Griffiths-Jones S."/>
            <person name="Gross S."/>
            <person name="Guigo R."/>
            <person name="Gustafson E.A."/>
            <person name="Haerty W."/>
            <person name="Hahn M.W."/>
            <person name="Halligan D.L."/>
            <person name="Halpern A.L."/>
            <person name="Halter G.M."/>
            <person name="Han M.V."/>
            <person name="Heger A."/>
            <person name="Hillier L."/>
            <person name="Hinrichs A.S."/>
            <person name="Holmes I."/>
            <person name="Hoskins R.A."/>
            <person name="Hubisz M.J."/>
            <person name="Hultmark D."/>
            <person name="Huntley M.A."/>
            <person name="Jaffe D.B."/>
            <person name="Jagadeeshan S."/>
            <person name="Jeck W.R."/>
            <person name="Johnson J."/>
            <person name="Jones C.D."/>
            <person name="Jordan W.C."/>
            <person name="Karpen G.H."/>
            <person name="Kataoka E."/>
            <person name="Keightley P.D."/>
            <person name="Kheradpour P."/>
            <person name="Kirkness E.F."/>
            <person name="Koerich L.B."/>
            <person name="Kristiansen K."/>
            <person name="Kudrna D."/>
            <person name="Kulathinal R.J."/>
            <person name="Kumar S."/>
            <person name="Kwok R."/>
            <person name="Lander E."/>
            <person name="Langley C.H."/>
            <person name="Lapoint R."/>
            <person name="Lazzaro B.P."/>
            <person name="Lee S.J."/>
            <person name="Levesque L."/>
            <person name="Li R."/>
            <person name="Lin C.F."/>
            <person name="Lin M.F."/>
            <person name="Lindblad-Toh K."/>
            <person name="Llopart A."/>
            <person name="Long M."/>
            <person name="Low L."/>
            <person name="Lozovsky E."/>
            <person name="Lu J."/>
            <person name="Luo M."/>
            <person name="Machado C.A."/>
            <person name="Makalowski W."/>
            <person name="Marzo M."/>
            <person name="Matsuda M."/>
            <person name="Matzkin L."/>
            <person name="McAllister B."/>
            <person name="McBride C.S."/>
            <person name="McKernan B."/>
            <person name="McKernan K."/>
            <person name="Mendez-Lago M."/>
            <person name="Minx P."/>
            <person name="Mollenhauer M.U."/>
            <person name="Montooth K."/>
            <person name="Mount S.M."/>
            <person name="Mu X."/>
            <person name="Myers E."/>
            <person name="Negre B."/>
            <person name="Newfeld S."/>
            <person name="Nielsen R."/>
            <person name="Noor M.A."/>
            <person name="O'Grady P."/>
            <person name="Pachter L."/>
            <person name="Papaceit M."/>
            <person name="Parisi M.J."/>
            <person name="Parisi M."/>
            <person name="Parts L."/>
            <person name="Pedersen J.S."/>
            <person name="Pesole G."/>
            <person name="Phillippy A.M."/>
            <person name="Ponting C.P."/>
            <person name="Pop M."/>
            <person name="Porcelli D."/>
            <person name="Powell J.R."/>
            <person name="Prohaska S."/>
            <person name="Pruitt K."/>
            <person name="Puig M."/>
            <person name="Quesneville H."/>
            <person name="Ram K.R."/>
            <person name="Rand D."/>
            <person name="Rasmussen M.D."/>
            <person name="Reed L.K."/>
            <person name="Reenan R."/>
            <person name="Reily A."/>
            <person name="Remington K.A."/>
            <person name="Rieger T.T."/>
            <person name="Ritchie M.G."/>
            <person name="Robin C."/>
            <person name="Rogers Y.H."/>
            <person name="Rohde C."/>
            <person name="Rozas J."/>
            <person name="Rubenfield M.J."/>
            <person name="Ruiz A."/>
            <person name="Russo S."/>
            <person name="Salzberg S.L."/>
            <person name="Sanchez-Gracia A."/>
            <person name="Saranga D.J."/>
            <person name="Sato H."/>
            <person name="Schaeffer S.W."/>
            <person name="Schatz M.C."/>
            <person name="Schlenke T."/>
            <person name="Schwartz R."/>
            <person name="Segarra C."/>
            <person name="Singh R.S."/>
            <person name="Sirot L."/>
            <person name="Sirota M."/>
            <person name="Sisneros N.B."/>
            <person name="Smith C.D."/>
            <person name="Smith T.F."/>
            <person name="Spieth J."/>
            <person name="Stage D.E."/>
            <person name="Stark A."/>
            <person name="Stephan W."/>
            <person name="Strausberg R.L."/>
            <person name="Strempel S."/>
            <person name="Sturgill D."/>
            <person name="Sutton G."/>
            <person name="Sutton G.G."/>
            <person name="Tao W."/>
            <person name="Teichmann S."/>
            <person name="Tobari Y.N."/>
            <person name="Tomimura Y."/>
            <person name="Tsolas J.M."/>
            <person name="Valente V.L."/>
            <person name="Venter E."/>
            <person name="Venter J.C."/>
            <person name="Vicario S."/>
            <person name="Vieira F.G."/>
            <person name="Vilella A.J."/>
            <person name="Villasante A."/>
            <person name="Walenz B."/>
            <person name="Wang J."/>
            <person name="Wasserman M."/>
            <person name="Watts T."/>
            <person name="Wilson D."/>
            <person name="Wilson R.K."/>
            <person name="Wing R.A."/>
            <person name="Wolfner M.F."/>
            <person name="Wong A."/>
            <person name="Wong G.K."/>
            <person name="Wu C.I."/>
            <person name="Wu G."/>
            <person name="Yamamoto D."/>
            <person name="Yang H.P."/>
            <person name="Yang S.P."/>
            <person name="Yorke J.A."/>
            <person name="Yoshida K."/>
            <person name="Zdobnov E."/>
            <person name="Zhang P."/>
            <person name="Zhang Y."/>
            <person name="Zimin A.V."/>
            <person name="Baldwin J."/>
            <person name="Abdouelleil A."/>
            <person name="Abdulkadir J."/>
            <person name="Abebe A."/>
            <person name="Abera B."/>
            <person name="Abreu J."/>
            <person name="Acer S.C."/>
            <person name="Aftuck L."/>
            <person name="Alexander A."/>
            <person name="An P."/>
            <person name="Anderson E."/>
            <person name="Anderson S."/>
            <person name="Arachi H."/>
            <person name="Azer M."/>
            <person name="Bachantsang P."/>
            <person name="Barry A."/>
            <person name="Bayul T."/>
            <person name="Berlin A."/>
            <person name="Bessette D."/>
            <person name="Bloom T."/>
            <person name="Blye J."/>
            <person name="Boguslavskiy L."/>
            <person name="Bonnet C."/>
            <person name="Boukhgalter B."/>
            <person name="Bourzgui I."/>
            <person name="Brown A."/>
            <person name="Cahill P."/>
            <person name="Channer S."/>
            <person name="Cheshatsang Y."/>
            <person name="Chuda L."/>
            <person name="Citroen M."/>
            <person name="Collymore A."/>
            <person name="Cooke P."/>
            <person name="Costello M."/>
            <person name="D'Aco K."/>
            <person name="Daza R."/>
            <person name="De Haan G."/>
            <person name="DeGray S."/>
            <person name="DeMaso C."/>
            <person name="Dhargay N."/>
            <person name="Dooley K."/>
            <person name="Dooley E."/>
            <person name="Doricent M."/>
            <person name="Dorje P."/>
            <person name="Dorjee K."/>
            <person name="Dupes A."/>
            <person name="Elong R."/>
            <person name="Falk J."/>
            <person name="Farina A."/>
            <person name="Faro S."/>
            <person name="Ferguson D."/>
            <person name="Fisher S."/>
            <person name="Foley C.D."/>
            <person name="Franke A."/>
            <person name="Friedrich D."/>
            <person name="Gadbois L."/>
            <person name="Gearin G."/>
            <person name="Gearin C.R."/>
            <person name="Giannoukos G."/>
            <person name="Goode T."/>
            <person name="Graham J."/>
            <person name="Grandbois E."/>
            <person name="Grewal S."/>
            <person name="Gyaltsen K."/>
            <person name="Hafez N."/>
            <person name="Hagos B."/>
            <person name="Hall J."/>
            <person name="Henson C."/>
            <person name="Hollinger A."/>
            <person name="Honan T."/>
            <person name="Huard M.D."/>
            <person name="Hughes L."/>
            <person name="Hurhula B."/>
            <person name="Husby M.E."/>
            <person name="Kamat A."/>
            <person name="Kanga B."/>
            <person name="Kashin S."/>
            <person name="Khazanovich D."/>
            <person name="Kisner P."/>
            <person name="Lance K."/>
            <person name="Lara M."/>
            <person name="Lee W."/>
            <person name="Lennon N."/>
            <person name="Letendre F."/>
            <person name="LeVine R."/>
            <person name="Lipovsky A."/>
            <person name="Liu X."/>
            <person name="Liu J."/>
            <person name="Liu S."/>
            <person name="Lokyitsang T."/>
            <person name="Lokyitsang Y."/>
            <person name="Lubonja R."/>
            <person name="Lui A."/>
            <person name="MacDonald P."/>
            <person name="Magnisalis V."/>
            <person name="Maru K."/>
            <person name="Matthews C."/>
            <person name="McCusker W."/>
            <person name="McDonough S."/>
            <person name="Mehta T."/>
            <person name="Meldrim J."/>
            <person name="Meneus L."/>
            <person name="Mihai O."/>
            <person name="Mihalev A."/>
            <person name="Mihova T."/>
            <person name="Mittelman R."/>
            <person name="Mlenga V."/>
            <person name="Montmayeur A."/>
            <person name="Mulrain L."/>
            <person name="Navidi A."/>
            <person name="Naylor J."/>
            <person name="Negash T."/>
            <person name="Nguyen T."/>
            <person name="Nguyen N."/>
            <person name="Nicol R."/>
            <person name="Norbu C."/>
            <person name="Norbu N."/>
            <person name="Novod N."/>
            <person name="O'Neill B."/>
            <person name="Osman S."/>
            <person name="Markiewicz E."/>
            <person name="Oyono O.L."/>
            <person name="Patti C."/>
            <person name="Phunkhang P."/>
            <person name="Pierre F."/>
            <person name="Priest M."/>
            <person name="Raghuraman S."/>
            <person name="Rege F."/>
            <person name="Reyes R."/>
            <person name="Rise C."/>
            <person name="Rogov P."/>
            <person name="Ross K."/>
            <person name="Ryan E."/>
            <person name="Settipalli S."/>
            <person name="Shea T."/>
            <person name="Sherpa N."/>
            <person name="Shi L."/>
            <person name="Shih D."/>
            <person name="Sparrow T."/>
            <person name="Spaulding J."/>
            <person name="Stalker J."/>
            <person name="Stange-Thomann N."/>
            <person name="Stavropoulos S."/>
            <person name="Stone C."/>
            <person name="Strader C."/>
            <person name="Tesfaye S."/>
            <person name="Thomson T."/>
            <person name="Thoulutsang Y."/>
            <person name="Thoulutsang D."/>
            <person name="Topham K."/>
            <person name="Topping I."/>
            <person name="Tsamla T."/>
            <person name="Vassiliev H."/>
            <person name="Vo A."/>
            <person name="Wangchuk T."/>
            <person name="Wangdi T."/>
            <person name="Weiand M."/>
            <person name="Wilkinson J."/>
            <person name="Wilson A."/>
            <person name="Yadav S."/>
            <person name="Young G."/>
            <person name="Yu Q."/>
            <person name="Zembek L."/>
            <person name="Zhong D."/>
            <person name="Zimmer A."/>
            <person name="Zwirko Z."/>
            <person name="Jaffe D.B."/>
            <person name="Alvarez P."/>
            <person name="Brockman W."/>
            <person name="Butler J."/>
            <person name="Chin C."/>
            <person name="Gnerre S."/>
            <person name="Grabherr M."/>
            <person name="Kleber M."/>
            <person name="Mauceli E."/>
            <person name="MacCallum I."/>
        </authorList>
    </citation>
    <scope>NUCLEOTIDE SEQUENCE [LARGE SCALE GENOMIC DNA]</scope>
    <source>
        <strain evidence="7">Tucson 15081-1352.22</strain>
    </source>
</reference>
<sequence length="261" mass="30168">MCSMFPSANRGKPKPEIIACKAIIRNMFSKKYKHLAWIFYEPIDAKLLGLIDYYKIVKHPMDLSTVKYRLNSNFYASSADFASDVRRIFYNAYLYTSPGHLCYDMAKKLQIIFENMYSKVPKPYIPIDSGKCSGCEYGSDEQSEDSTSSAQSKDNTPVCVEYNTQIRQEQQPIPLRKEPEPLVISEEDLELHIRVQQLDGIMLLNVIHMIRQMEGIAFAYGHREIEFDVRTLKTSTKRSILAYMASRGVTGKRMPRVKRNY</sequence>
<protein>
    <recommendedName>
        <fullName evidence="8">Bromo domain-containing protein</fullName>
    </recommendedName>
</protein>
<evidence type="ECO:0008006" key="8">
    <source>
        <dbReference type="Google" id="ProtNLM"/>
    </source>
</evidence>
<proteinExistence type="predicted"/>
<dbReference type="Pfam" id="PF00439">
    <property type="entry name" value="Bromodomain"/>
    <property type="match status" value="1"/>
</dbReference>
<dbReference type="KEGG" id="dmo:Dmoj_GI21118"/>
<evidence type="ECO:0000256" key="2">
    <source>
        <dbReference type="PROSITE-ProRule" id="PRU00035"/>
    </source>
</evidence>
<dbReference type="InterPro" id="IPR018359">
    <property type="entry name" value="Bromodomain_CS"/>
</dbReference>
<dbReference type="InterPro" id="IPR036427">
    <property type="entry name" value="Bromodomain-like_sf"/>
</dbReference>
<dbReference type="SUPFAM" id="SSF47370">
    <property type="entry name" value="Bromodomain"/>
    <property type="match status" value="1"/>
</dbReference>
<dbReference type="GO" id="GO:0006338">
    <property type="term" value="P:chromatin remodeling"/>
    <property type="evidence" value="ECO:0007669"/>
    <property type="project" value="TreeGrafter"/>
</dbReference>
<dbReference type="GO" id="GO:0005730">
    <property type="term" value="C:nucleolus"/>
    <property type="evidence" value="ECO:0007669"/>
    <property type="project" value="EnsemblMetazoa"/>
</dbReference>
<evidence type="ECO:0000259" key="5">
    <source>
        <dbReference type="PROSITE" id="PS51525"/>
    </source>
</evidence>
<dbReference type="Gene3D" id="1.20.920.10">
    <property type="entry name" value="Bromodomain-like"/>
    <property type="match status" value="1"/>
</dbReference>
<evidence type="ECO:0000256" key="1">
    <source>
        <dbReference type="ARBA" id="ARBA00023117"/>
    </source>
</evidence>
<dbReference type="InterPro" id="IPR050935">
    <property type="entry name" value="Bromo_chromatin_reader"/>
</dbReference>
<dbReference type="PANTHER" id="PTHR22880:SF225">
    <property type="entry name" value="BROMODOMAIN-CONTAINING PROTEIN BET-1-RELATED"/>
    <property type="match status" value="1"/>
</dbReference>
<dbReference type="InterPro" id="IPR027353">
    <property type="entry name" value="NET_dom"/>
</dbReference>
<dbReference type="Pfam" id="PF17035">
    <property type="entry name" value="BET"/>
    <property type="match status" value="1"/>
</dbReference>
<gene>
    <name evidence="6" type="primary">Dmoj\GI21118</name>
    <name evidence="6" type="ORF">Dmoj_GI21118</name>
</gene>
<dbReference type="SMART" id="SM00297">
    <property type="entry name" value="BROMO"/>
    <property type="match status" value="1"/>
</dbReference>
<dbReference type="SMR" id="B4KS49"/>
<dbReference type="GO" id="GO:0000785">
    <property type="term" value="C:chromatin"/>
    <property type="evidence" value="ECO:0007669"/>
    <property type="project" value="TreeGrafter"/>
</dbReference>
<dbReference type="GO" id="GO:0006355">
    <property type="term" value="P:regulation of DNA-templated transcription"/>
    <property type="evidence" value="ECO:0007669"/>
    <property type="project" value="TreeGrafter"/>
</dbReference>
<evidence type="ECO:0000259" key="4">
    <source>
        <dbReference type="PROSITE" id="PS50014"/>
    </source>
</evidence>
<dbReference type="PRINTS" id="PR00503">
    <property type="entry name" value="BROMODOMAIN"/>
</dbReference>
<organism evidence="6 7">
    <name type="scientific">Drosophila mojavensis</name>
    <name type="common">Fruit fly</name>
    <dbReference type="NCBI Taxonomy" id="7230"/>
    <lineage>
        <taxon>Eukaryota</taxon>
        <taxon>Metazoa</taxon>
        <taxon>Ecdysozoa</taxon>
        <taxon>Arthropoda</taxon>
        <taxon>Hexapoda</taxon>
        <taxon>Insecta</taxon>
        <taxon>Pterygota</taxon>
        <taxon>Neoptera</taxon>
        <taxon>Endopterygota</taxon>
        <taxon>Diptera</taxon>
        <taxon>Brachycera</taxon>
        <taxon>Muscomorpha</taxon>
        <taxon>Ephydroidea</taxon>
        <taxon>Drosophilidae</taxon>
        <taxon>Drosophila</taxon>
    </lineage>
</organism>
<dbReference type="InParanoid" id="B4KS49"/>
<dbReference type="PROSITE" id="PS50014">
    <property type="entry name" value="BROMODOMAIN_2"/>
    <property type="match status" value="1"/>
</dbReference>
<dbReference type="eggNOG" id="KOG1474">
    <property type="taxonomic scope" value="Eukaryota"/>
</dbReference>
<evidence type="ECO:0000313" key="6">
    <source>
        <dbReference type="EMBL" id="EDW10485.2"/>
    </source>
</evidence>
<dbReference type="FunCoup" id="B4KS49">
    <property type="interactions" value="1"/>
</dbReference>
<keyword evidence="7" id="KW-1185">Reference proteome</keyword>
<dbReference type="Proteomes" id="UP000009192">
    <property type="component" value="Unassembled WGS sequence"/>
</dbReference>